<dbReference type="EMBL" id="BEZZ01084436">
    <property type="protein sequence ID" value="GCC42689.1"/>
    <property type="molecule type" value="Genomic_DNA"/>
</dbReference>
<evidence type="ECO:0000256" key="4">
    <source>
        <dbReference type="ARBA" id="ARBA00022692"/>
    </source>
</evidence>
<evidence type="ECO:0000256" key="5">
    <source>
        <dbReference type="ARBA" id="ARBA00022989"/>
    </source>
</evidence>
<keyword evidence="8" id="KW-0407">Ion channel</keyword>
<keyword evidence="3" id="KW-0813">Transport</keyword>
<evidence type="ECO:0000256" key="1">
    <source>
        <dbReference type="ARBA" id="ARBA00004141"/>
    </source>
</evidence>
<dbReference type="OrthoDB" id="5978124at2759"/>
<reference evidence="10 11" key="1">
    <citation type="journal article" date="2018" name="Nat. Ecol. Evol.">
        <title>Shark genomes provide insights into elasmobranch evolution and the origin of vertebrates.</title>
        <authorList>
            <person name="Hara Y"/>
            <person name="Yamaguchi K"/>
            <person name="Onimaru K"/>
            <person name="Kadota M"/>
            <person name="Koyanagi M"/>
            <person name="Keeley SD"/>
            <person name="Tatsumi K"/>
            <person name="Tanaka K"/>
            <person name="Motone F"/>
            <person name="Kageyama Y"/>
            <person name="Nozu R"/>
            <person name="Adachi N"/>
            <person name="Nishimura O"/>
            <person name="Nakagawa R"/>
            <person name="Tanegashima C"/>
            <person name="Kiyatake I"/>
            <person name="Matsumoto R"/>
            <person name="Murakumo K"/>
            <person name="Nishida K"/>
            <person name="Terakita A"/>
            <person name="Kuratani S"/>
            <person name="Sato K"/>
            <person name="Hyodo S Kuraku.S."/>
        </authorList>
    </citation>
    <scope>NUCLEOTIDE SEQUENCE [LARGE SCALE GENOMIC DNA]</scope>
</reference>
<proteinExistence type="inferred from homology"/>
<comment type="similarity">
    <text evidence="2">Belongs to the CALHM family.</text>
</comment>
<keyword evidence="5 9" id="KW-1133">Transmembrane helix</keyword>
<evidence type="ECO:0000256" key="6">
    <source>
        <dbReference type="ARBA" id="ARBA00023065"/>
    </source>
</evidence>
<organism evidence="10 11">
    <name type="scientific">Chiloscyllium punctatum</name>
    <name type="common">Brownbanded bambooshark</name>
    <name type="synonym">Hemiscyllium punctatum</name>
    <dbReference type="NCBI Taxonomy" id="137246"/>
    <lineage>
        <taxon>Eukaryota</taxon>
        <taxon>Metazoa</taxon>
        <taxon>Chordata</taxon>
        <taxon>Craniata</taxon>
        <taxon>Vertebrata</taxon>
        <taxon>Chondrichthyes</taxon>
        <taxon>Elasmobranchii</taxon>
        <taxon>Galeomorphii</taxon>
        <taxon>Galeoidea</taxon>
        <taxon>Orectolobiformes</taxon>
        <taxon>Hemiscylliidae</taxon>
        <taxon>Chiloscyllium</taxon>
    </lineage>
</organism>
<feature type="transmembrane region" description="Helical" evidence="9">
    <location>
        <begin position="18"/>
        <end position="37"/>
    </location>
</feature>
<dbReference type="Proteomes" id="UP000287033">
    <property type="component" value="Unassembled WGS sequence"/>
</dbReference>
<evidence type="ECO:0000256" key="8">
    <source>
        <dbReference type="ARBA" id="ARBA00023303"/>
    </source>
</evidence>
<evidence type="ECO:0000313" key="11">
    <source>
        <dbReference type="Proteomes" id="UP000287033"/>
    </source>
</evidence>
<dbReference type="GO" id="GO:0005261">
    <property type="term" value="F:monoatomic cation channel activity"/>
    <property type="evidence" value="ECO:0007669"/>
    <property type="project" value="TreeGrafter"/>
</dbReference>
<evidence type="ECO:0000256" key="2">
    <source>
        <dbReference type="ARBA" id="ARBA00008497"/>
    </source>
</evidence>
<dbReference type="PANTHER" id="PTHR32261:SF2">
    <property type="entry name" value="CALCIUM HOMEOSTASIS MODULATOR PROTEIN 1"/>
    <property type="match status" value="1"/>
</dbReference>
<sequence>MDKFRMIFQFLQSNQESFLNGLCGILALASAQIYSAFDFNCPCLPGYNLLYGLGLMSVPPLVLFLLGFVLNNNVSVLAEECRRPEGLRAKEPGVLRYMFCSMAQRALIAPLIWLSVTLLDGKCFICAFSESLEPRRLGLNLSGALPAETQLRRLLATVPCPDMFPQQTALSREGATRYLRCLSQVRLSRSDSIQNKGANHSGSTVDIVERG</sequence>
<protein>
    <recommendedName>
        <fullName evidence="12">Calcium homeostasis modulator 1</fullName>
    </recommendedName>
</protein>
<dbReference type="GO" id="GO:1904669">
    <property type="term" value="P:ATP export"/>
    <property type="evidence" value="ECO:0007669"/>
    <property type="project" value="UniProtKB-ARBA"/>
</dbReference>
<feature type="transmembrane region" description="Helical" evidence="9">
    <location>
        <begin position="49"/>
        <end position="74"/>
    </location>
</feature>
<comment type="caution">
    <text evidence="10">The sequence shown here is derived from an EMBL/GenBank/DDBJ whole genome shotgun (WGS) entry which is preliminary data.</text>
</comment>
<keyword evidence="4 9" id="KW-0812">Transmembrane</keyword>
<dbReference type="PANTHER" id="PTHR32261">
    <property type="entry name" value="CALCIUM HOMEOSTASIS MODULATOR PROTEIN"/>
    <property type="match status" value="1"/>
</dbReference>
<gene>
    <name evidence="10" type="ORF">chiPu_0026641</name>
</gene>
<dbReference type="OMA" id="VIWNARI"/>
<dbReference type="Pfam" id="PF14798">
    <property type="entry name" value="Ca_hom_mod"/>
    <property type="match status" value="1"/>
</dbReference>
<accession>A0A401TJ67</accession>
<comment type="subcellular location">
    <subcellularLocation>
        <location evidence="1">Membrane</location>
        <topology evidence="1">Multi-pass membrane protein</topology>
    </subcellularLocation>
</comment>
<dbReference type="GO" id="GO:0005886">
    <property type="term" value="C:plasma membrane"/>
    <property type="evidence" value="ECO:0007669"/>
    <property type="project" value="TreeGrafter"/>
</dbReference>
<name>A0A401TJ67_CHIPU</name>
<keyword evidence="7 9" id="KW-0472">Membrane</keyword>
<dbReference type="InterPro" id="IPR029569">
    <property type="entry name" value="CALHM"/>
</dbReference>
<evidence type="ECO:0000313" key="10">
    <source>
        <dbReference type="EMBL" id="GCC42689.1"/>
    </source>
</evidence>
<evidence type="ECO:0000256" key="3">
    <source>
        <dbReference type="ARBA" id="ARBA00022448"/>
    </source>
</evidence>
<keyword evidence="6" id="KW-0406">Ion transport</keyword>
<keyword evidence="11" id="KW-1185">Reference proteome</keyword>
<dbReference type="AlphaFoldDB" id="A0A401TJ67"/>
<evidence type="ECO:0000256" key="9">
    <source>
        <dbReference type="SAM" id="Phobius"/>
    </source>
</evidence>
<evidence type="ECO:0008006" key="12">
    <source>
        <dbReference type="Google" id="ProtNLM"/>
    </source>
</evidence>
<evidence type="ECO:0000256" key="7">
    <source>
        <dbReference type="ARBA" id="ARBA00023136"/>
    </source>
</evidence>